<dbReference type="Proteomes" id="UP001159659">
    <property type="component" value="Unassembled WGS sequence"/>
</dbReference>
<sequence length="232" mass="26894">MLTNGPWQDMWQSWSETWHSASGVQFPTLDSSNEQWRRAVLAEPIKLMQLLQHFPFQHNLLNALSDEVLIAWTAAWRQDCMYQGLMEYRNRTTDHPTQVWLDDWKARTTSLSGSALLAPLIDNRDDWDKLRERGYGSDDLLRRCDVAKKSSFAWHTICAILHNVDIKALTGKPAEADEAVPDRIRRHLEASRSHGDYRRAFQDASTLQDWSVLHAFFATSLAHESVQRTLQY</sequence>
<accession>A0AAV0T473</accession>
<organism evidence="1 2">
    <name type="scientific">Peronospora farinosa</name>
    <dbReference type="NCBI Taxonomy" id="134698"/>
    <lineage>
        <taxon>Eukaryota</taxon>
        <taxon>Sar</taxon>
        <taxon>Stramenopiles</taxon>
        <taxon>Oomycota</taxon>
        <taxon>Peronosporomycetes</taxon>
        <taxon>Peronosporales</taxon>
        <taxon>Peronosporaceae</taxon>
        <taxon>Peronospora</taxon>
    </lineage>
</organism>
<dbReference type="AlphaFoldDB" id="A0AAV0T473"/>
<comment type="caution">
    <text evidence="1">The sequence shown here is derived from an EMBL/GenBank/DDBJ whole genome shotgun (WGS) entry which is preliminary data.</text>
</comment>
<dbReference type="EMBL" id="CANTFK010000285">
    <property type="protein sequence ID" value="CAI5712122.1"/>
    <property type="molecule type" value="Genomic_DNA"/>
</dbReference>
<reference evidence="1" key="1">
    <citation type="submission" date="2022-12" db="EMBL/GenBank/DDBJ databases">
        <authorList>
            <person name="Webb A."/>
        </authorList>
    </citation>
    <scope>NUCLEOTIDE SEQUENCE</scope>
    <source>
        <strain evidence="1">Pf2</strain>
    </source>
</reference>
<evidence type="ECO:0000313" key="1">
    <source>
        <dbReference type="EMBL" id="CAI5712122.1"/>
    </source>
</evidence>
<protein>
    <submittedName>
        <fullName evidence="1">Uncharacterized protein</fullName>
    </submittedName>
</protein>
<gene>
    <name evidence="1" type="ORF">PFR002_LOCUS2502</name>
</gene>
<name>A0AAV0T473_9STRA</name>
<evidence type="ECO:0000313" key="2">
    <source>
        <dbReference type="Proteomes" id="UP001159659"/>
    </source>
</evidence>
<proteinExistence type="predicted"/>